<sequence length="259" mass="29709">MVTFSQHLAAWRRVIFALFLRELQSKFNDKLGLGWAFFEPFVFIFGLSYARSFISGSEVHSMPILIFMIVGMLSIQSFMTSLGSVSGSIKKNKPLYAFRQVQPIASLITALLLEFAIKLGALFLLCVTVYLLQIEYKVDNPLLLIAMYLMLWAFCGAISLLFGIATAYVPEINKVKNLFMRPMFFISCTFFSLQDIPEKYWHYLNWNPMVHFIELSRYALYTSYGHKGVSIEYAAATTIGLLFFGLALYHLTWKKVLSR</sequence>
<evidence type="ECO:0000256" key="5">
    <source>
        <dbReference type="ARBA" id="ARBA00022597"/>
    </source>
</evidence>
<dbReference type="KEGG" id="salm:D0Y50_04215"/>
<name>A0A346NJD9_9ALTE</name>
<dbReference type="OrthoDB" id="9814458at2"/>
<evidence type="ECO:0000256" key="7">
    <source>
        <dbReference type="ARBA" id="ARBA00022989"/>
    </source>
</evidence>
<evidence type="ECO:0000313" key="13">
    <source>
        <dbReference type="Proteomes" id="UP000262073"/>
    </source>
</evidence>
<evidence type="ECO:0000256" key="8">
    <source>
        <dbReference type="ARBA" id="ARBA00023047"/>
    </source>
</evidence>
<evidence type="ECO:0000256" key="4">
    <source>
        <dbReference type="ARBA" id="ARBA00022475"/>
    </source>
</evidence>
<dbReference type="PANTHER" id="PTHR30413">
    <property type="entry name" value="INNER MEMBRANE TRANSPORT PERMEASE"/>
    <property type="match status" value="1"/>
</dbReference>
<keyword evidence="4" id="KW-1003">Cell membrane</keyword>
<evidence type="ECO:0000256" key="6">
    <source>
        <dbReference type="ARBA" id="ARBA00022692"/>
    </source>
</evidence>
<feature type="transmembrane region" description="Helical" evidence="10">
    <location>
        <begin position="62"/>
        <end position="83"/>
    </location>
</feature>
<keyword evidence="3" id="KW-0813">Transport</keyword>
<feature type="transmembrane region" description="Helical" evidence="10">
    <location>
        <begin position="143"/>
        <end position="166"/>
    </location>
</feature>
<evidence type="ECO:0000259" key="11">
    <source>
        <dbReference type="Pfam" id="PF01061"/>
    </source>
</evidence>
<evidence type="ECO:0000256" key="10">
    <source>
        <dbReference type="SAM" id="Phobius"/>
    </source>
</evidence>
<accession>A0A346NJD9</accession>
<feature type="transmembrane region" description="Helical" evidence="10">
    <location>
        <begin position="104"/>
        <end position="131"/>
    </location>
</feature>
<dbReference type="PRINTS" id="PR00164">
    <property type="entry name" value="ABC2TRNSPORT"/>
</dbReference>
<evidence type="ECO:0000256" key="2">
    <source>
        <dbReference type="ARBA" id="ARBA00007783"/>
    </source>
</evidence>
<feature type="domain" description="ABC-2 type transporter transmembrane" evidence="11">
    <location>
        <begin position="15"/>
        <end position="221"/>
    </location>
</feature>
<evidence type="ECO:0000256" key="9">
    <source>
        <dbReference type="ARBA" id="ARBA00023136"/>
    </source>
</evidence>
<comment type="subcellular location">
    <subcellularLocation>
        <location evidence="1">Cell membrane</location>
        <topology evidence="1">Multi-pass membrane protein</topology>
    </subcellularLocation>
</comment>
<organism evidence="12 13">
    <name type="scientific">Salinimonas sediminis</name>
    <dbReference type="NCBI Taxonomy" id="2303538"/>
    <lineage>
        <taxon>Bacteria</taxon>
        <taxon>Pseudomonadati</taxon>
        <taxon>Pseudomonadota</taxon>
        <taxon>Gammaproteobacteria</taxon>
        <taxon>Alteromonadales</taxon>
        <taxon>Alteromonadaceae</taxon>
        <taxon>Alteromonas/Salinimonas group</taxon>
        <taxon>Salinimonas</taxon>
    </lineage>
</organism>
<dbReference type="Proteomes" id="UP000262073">
    <property type="component" value="Chromosome"/>
</dbReference>
<gene>
    <name evidence="12" type="ORF">D0Y50_04215</name>
</gene>
<comment type="similarity">
    <text evidence="2">Belongs to the ABC-2 integral membrane protein family.</text>
</comment>
<dbReference type="GO" id="GO:0015920">
    <property type="term" value="P:lipopolysaccharide transport"/>
    <property type="evidence" value="ECO:0007669"/>
    <property type="project" value="TreeGrafter"/>
</dbReference>
<keyword evidence="8" id="KW-0625">Polysaccharide transport</keyword>
<evidence type="ECO:0000313" key="12">
    <source>
        <dbReference type="EMBL" id="AXR05646.1"/>
    </source>
</evidence>
<keyword evidence="13" id="KW-1185">Reference proteome</keyword>
<dbReference type="PANTHER" id="PTHR30413:SF10">
    <property type="entry name" value="CAPSULE POLYSACCHARIDE EXPORT INNER-MEMBRANE PROTEIN CTRC"/>
    <property type="match status" value="1"/>
</dbReference>
<dbReference type="InterPro" id="IPR013525">
    <property type="entry name" value="ABC2_TM"/>
</dbReference>
<dbReference type="GO" id="GO:0140359">
    <property type="term" value="F:ABC-type transporter activity"/>
    <property type="evidence" value="ECO:0007669"/>
    <property type="project" value="InterPro"/>
</dbReference>
<dbReference type="RefSeq" id="WP_117315663.1">
    <property type="nucleotide sequence ID" value="NZ_CP031769.1"/>
</dbReference>
<keyword evidence="9 10" id="KW-0472">Membrane</keyword>
<dbReference type="GO" id="GO:0015774">
    <property type="term" value="P:polysaccharide transport"/>
    <property type="evidence" value="ECO:0007669"/>
    <property type="project" value="UniProtKB-KW"/>
</dbReference>
<feature type="transmembrane region" description="Helical" evidence="10">
    <location>
        <begin position="178"/>
        <end position="196"/>
    </location>
</feature>
<keyword evidence="7 10" id="KW-1133">Transmembrane helix</keyword>
<dbReference type="EMBL" id="CP031769">
    <property type="protein sequence ID" value="AXR05646.1"/>
    <property type="molecule type" value="Genomic_DNA"/>
</dbReference>
<feature type="transmembrane region" description="Helical" evidence="10">
    <location>
        <begin position="233"/>
        <end position="251"/>
    </location>
</feature>
<dbReference type="InterPro" id="IPR000412">
    <property type="entry name" value="ABC_2_transport"/>
</dbReference>
<keyword evidence="5" id="KW-0762">Sugar transport</keyword>
<evidence type="ECO:0000256" key="1">
    <source>
        <dbReference type="ARBA" id="ARBA00004651"/>
    </source>
</evidence>
<keyword evidence="6 10" id="KW-0812">Transmembrane</keyword>
<reference evidence="12 13" key="1">
    <citation type="submission" date="2018-08" db="EMBL/GenBank/DDBJ databases">
        <title>Salinimonas sediminis sp. nov., a piezophilic bacterium isolated from a deep-sea sediment sample from the New Britain Trench.</title>
        <authorList>
            <person name="Cao J."/>
        </authorList>
    </citation>
    <scope>NUCLEOTIDE SEQUENCE [LARGE SCALE GENOMIC DNA]</scope>
    <source>
        <strain evidence="12 13">N102</strain>
    </source>
</reference>
<proteinExistence type="inferred from homology"/>
<dbReference type="Pfam" id="PF01061">
    <property type="entry name" value="ABC2_membrane"/>
    <property type="match status" value="1"/>
</dbReference>
<evidence type="ECO:0000256" key="3">
    <source>
        <dbReference type="ARBA" id="ARBA00022448"/>
    </source>
</evidence>
<protein>
    <submittedName>
        <fullName evidence="12">ABC transporter</fullName>
    </submittedName>
</protein>
<dbReference type="GO" id="GO:0043190">
    <property type="term" value="C:ATP-binding cassette (ABC) transporter complex"/>
    <property type="evidence" value="ECO:0007669"/>
    <property type="project" value="InterPro"/>
</dbReference>
<feature type="transmembrane region" description="Helical" evidence="10">
    <location>
        <begin position="31"/>
        <end position="50"/>
    </location>
</feature>
<dbReference type="AlphaFoldDB" id="A0A346NJD9"/>